<evidence type="ECO:0000256" key="6">
    <source>
        <dbReference type="ARBA" id="ARBA00022692"/>
    </source>
</evidence>
<comment type="subcellular location">
    <subcellularLocation>
        <location evidence="1">Cell membrane</location>
        <topology evidence="1">Multi-pass membrane protein</topology>
    </subcellularLocation>
</comment>
<evidence type="ECO:0000256" key="8">
    <source>
        <dbReference type="ARBA" id="ARBA00023136"/>
    </source>
</evidence>
<comment type="similarity">
    <text evidence="2">Belongs to the multi antimicrobial extrusion (MATE) (TC 2.A.66.1) family. MepA subfamily.</text>
</comment>
<feature type="transmembrane region" description="Helical" evidence="10">
    <location>
        <begin position="316"/>
        <end position="340"/>
    </location>
</feature>
<dbReference type="EMBL" id="CP102290">
    <property type="protein sequence ID" value="UWP58176.1"/>
    <property type="molecule type" value="Genomic_DNA"/>
</dbReference>
<feature type="transmembrane region" description="Helical" evidence="10">
    <location>
        <begin position="138"/>
        <end position="159"/>
    </location>
</feature>
<keyword evidence="9" id="KW-0046">Antibiotic resistance</keyword>
<dbReference type="InterPro" id="IPR002528">
    <property type="entry name" value="MATE_fam"/>
</dbReference>
<evidence type="ECO:0000256" key="10">
    <source>
        <dbReference type="SAM" id="Phobius"/>
    </source>
</evidence>
<dbReference type="PIRSF" id="PIRSF006603">
    <property type="entry name" value="DinF"/>
    <property type="match status" value="1"/>
</dbReference>
<feature type="transmembrane region" description="Helical" evidence="10">
    <location>
        <begin position="20"/>
        <end position="40"/>
    </location>
</feature>
<keyword evidence="5" id="KW-1003">Cell membrane</keyword>
<keyword evidence="6 10" id="KW-0812">Transmembrane</keyword>
<feature type="transmembrane region" description="Helical" evidence="10">
    <location>
        <begin position="395"/>
        <end position="413"/>
    </location>
</feature>
<dbReference type="Pfam" id="PF01554">
    <property type="entry name" value="MatE"/>
    <property type="match status" value="2"/>
</dbReference>
<feature type="transmembrane region" description="Helical" evidence="10">
    <location>
        <begin position="272"/>
        <end position="295"/>
    </location>
</feature>
<keyword evidence="12" id="KW-1185">Reference proteome</keyword>
<feature type="transmembrane region" description="Helical" evidence="10">
    <location>
        <begin position="244"/>
        <end position="266"/>
    </location>
</feature>
<keyword evidence="4" id="KW-0813">Transport</keyword>
<sequence length="454" mass="48542">MNEKKTKMELLGEERVPRALMKLGIPTMAGMLVSALYNAIDAYFVGGLGIRQMGAVSVAFPIVQLVIGLGMMFGAGASSYISRLLGKEEYREADKVASTALISGMMTGAVIIIGILCNLDLVLTGLGATETILPYARAYARIYIAGSILNVFTVCMNNLLTAQGATRVTMLAMLSGSIANVILDPVLIYGLNLGIEGAAAATVLSLCINAAFYVTYILRRKGVLRLSVRSFTWSKKIYGEILKIGIPVLAFQLFASVSLGLTNIAAKRYGDYAVAAMGAVSKIITIGTYVVFGFMKGFQPFAGYNYGAGQYQRLKDAIRLCCLWSAVFCALGGCTCAVFSKQVISLFGTDKGMILFGSKVLLVNAVTFVTFGFQMVYASLYLAVGKSMIGSILSLGRQGLFFIPLILILPRVSGIDGLIWAQPAADLIAAAVTVLFAVQTDRRLGWGRDHAVKK</sequence>
<name>A0ABY5VE60_9FIRM</name>
<proteinExistence type="inferred from homology"/>
<dbReference type="RefSeq" id="WP_028529234.1">
    <property type="nucleotide sequence ID" value="NZ_CABLBR010000021.1"/>
</dbReference>
<accession>A0ABY5VE60</accession>
<keyword evidence="8 10" id="KW-0472">Membrane</keyword>
<reference evidence="11" key="1">
    <citation type="journal article" date="2022" name="Cell">
        <title>Design, construction, and in vivo augmentation of a complex gut microbiome.</title>
        <authorList>
            <person name="Cheng A.G."/>
            <person name="Ho P.Y."/>
            <person name="Aranda-Diaz A."/>
            <person name="Jain S."/>
            <person name="Yu F.B."/>
            <person name="Meng X."/>
            <person name="Wang M."/>
            <person name="Iakiviak M."/>
            <person name="Nagashima K."/>
            <person name="Zhao A."/>
            <person name="Murugkar P."/>
            <person name="Patil A."/>
            <person name="Atabakhsh K."/>
            <person name="Weakley A."/>
            <person name="Yan J."/>
            <person name="Brumbaugh A.R."/>
            <person name="Higginbottom S."/>
            <person name="Dimas A."/>
            <person name="Shiver A.L."/>
            <person name="Deutschbauer A."/>
            <person name="Neff N."/>
            <person name="Sonnenburg J.L."/>
            <person name="Huang K.C."/>
            <person name="Fischbach M.A."/>
        </authorList>
    </citation>
    <scope>NUCLEOTIDE SEQUENCE</scope>
    <source>
        <strain evidence="11">DSM 19829</strain>
    </source>
</reference>
<dbReference type="PANTHER" id="PTHR43823">
    <property type="entry name" value="SPORULATION PROTEIN YKVU"/>
    <property type="match status" value="1"/>
</dbReference>
<feature type="transmembrane region" description="Helical" evidence="10">
    <location>
        <begin position="171"/>
        <end position="191"/>
    </location>
</feature>
<dbReference type="Proteomes" id="UP001060164">
    <property type="component" value="Chromosome"/>
</dbReference>
<dbReference type="CDD" id="cd13143">
    <property type="entry name" value="MATE_MepA_like"/>
    <property type="match status" value="1"/>
</dbReference>
<feature type="transmembrane region" description="Helical" evidence="10">
    <location>
        <begin position="360"/>
        <end position="383"/>
    </location>
</feature>
<feature type="transmembrane region" description="Helical" evidence="10">
    <location>
        <begin position="60"/>
        <end position="81"/>
    </location>
</feature>
<evidence type="ECO:0000256" key="4">
    <source>
        <dbReference type="ARBA" id="ARBA00022448"/>
    </source>
</evidence>
<dbReference type="InterPro" id="IPR051327">
    <property type="entry name" value="MATE_MepA_subfamily"/>
</dbReference>
<dbReference type="InterPro" id="IPR048279">
    <property type="entry name" value="MdtK-like"/>
</dbReference>
<feature type="transmembrane region" description="Helical" evidence="10">
    <location>
        <begin position="197"/>
        <end position="218"/>
    </location>
</feature>
<dbReference type="PANTHER" id="PTHR43823:SF3">
    <property type="entry name" value="MULTIDRUG EXPORT PROTEIN MEPA"/>
    <property type="match status" value="1"/>
</dbReference>
<feature type="transmembrane region" description="Helical" evidence="10">
    <location>
        <begin position="101"/>
        <end position="126"/>
    </location>
</feature>
<protein>
    <recommendedName>
        <fullName evidence="3">Multidrug export protein MepA</fullName>
    </recommendedName>
</protein>
<evidence type="ECO:0000313" key="11">
    <source>
        <dbReference type="EMBL" id="UWP58176.1"/>
    </source>
</evidence>
<evidence type="ECO:0000256" key="9">
    <source>
        <dbReference type="ARBA" id="ARBA00023251"/>
    </source>
</evidence>
<keyword evidence="7 10" id="KW-1133">Transmembrane helix</keyword>
<evidence type="ECO:0000256" key="1">
    <source>
        <dbReference type="ARBA" id="ARBA00004651"/>
    </source>
</evidence>
<feature type="transmembrane region" description="Helical" evidence="10">
    <location>
        <begin position="419"/>
        <end position="438"/>
    </location>
</feature>
<dbReference type="InterPro" id="IPR045070">
    <property type="entry name" value="MATE_MepA-like"/>
</dbReference>
<evidence type="ECO:0000256" key="7">
    <source>
        <dbReference type="ARBA" id="ARBA00022989"/>
    </source>
</evidence>
<evidence type="ECO:0000256" key="3">
    <source>
        <dbReference type="ARBA" id="ARBA00022106"/>
    </source>
</evidence>
<evidence type="ECO:0000313" key="12">
    <source>
        <dbReference type="Proteomes" id="UP001060164"/>
    </source>
</evidence>
<organism evidence="11 12">
    <name type="scientific">Ruminococcus gauvreauii</name>
    <dbReference type="NCBI Taxonomy" id="438033"/>
    <lineage>
        <taxon>Bacteria</taxon>
        <taxon>Bacillati</taxon>
        <taxon>Bacillota</taxon>
        <taxon>Clostridia</taxon>
        <taxon>Eubacteriales</taxon>
        <taxon>Oscillospiraceae</taxon>
        <taxon>Ruminococcus</taxon>
    </lineage>
</organism>
<evidence type="ECO:0000256" key="5">
    <source>
        <dbReference type="ARBA" id="ARBA00022475"/>
    </source>
</evidence>
<gene>
    <name evidence="11" type="ORF">NQ502_12385</name>
</gene>
<dbReference type="NCBIfam" id="TIGR00797">
    <property type="entry name" value="matE"/>
    <property type="match status" value="1"/>
</dbReference>
<evidence type="ECO:0000256" key="2">
    <source>
        <dbReference type="ARBA" id="ARBA00008417"/>
    </source>
</evidence>